<keyword evidence="3" id="KW-1185">Reference proteome</keyword>
<evidence type="ECO:0000313" key="3">
    <source>
        <dbReference type="Proteomes" id="UP000234882"/>
    </source>
</evidence>
<proteinExistence type="predicted"/>
<dbReference type="Proteomes" id="UP000234882">
    <property type="component" value="Chromosome"/>
</dbReference>
<gene>
    <name evidence="2" type="ORF">CYR75_09970</name>
</gene>
<sequence length="192" mass="19996">MPPALAQAEFAVCRLALHALGVRFQPQPPIASDTDPACGIVRPVLLTDLGAGVAVDGAPVTTCQTALRLALWLRREVAPAAAALPGAPRVERIATGPGYQCRERVGDGSAKLSEHATGAAIDITGFGFSDGSRIDIASREAEGSMAEAFQKAVRHGACLYFTTVLGPGSNAAHDTHLHFDSAARKGGWRICE</sequence>
<name>A0A2K9MG44_9RHOB</name>
<accession>A0A2K9MG44</accession>
<dbReference type="Pfam" id="PF06904">
    <property type="entry name" value="Extensin-like_C"/>
    <property type="match status" value="1"/>
</dbReference>
<evidence type="ECO:0000259" key="1">
    <source>
        <dbReference type="Pfam" id="PF06904"/>
    </source>
</evidence>
<organism evidence="2 3">
    <name type="scientific">Paracoccus jeotgali</name>
    <dbReference type="NCBI Taxonomy" id="2065379"/>
    <lineage>
        <taxon>Bacteria</taxon>
        <taxon>Pseudomonadati</taxon>
        <taxon>Pseudomonadota</taxon>
        <taxon>Alphaproteobacteria</taxon>
        <taxon>Rhodobacterales</taxon>
        <taxon>Paracoccaceae</taxon>
        <taxon>Paracoccus</taxon>
    </lineage>
</organism>
<dbReference type="OrthoDB" id="9809788at2"/>
<dbReference type="KEGG" id="paru:CYR75_09970"/>
<dbReference type="EMBL" id="CP025583">
    <property type="protein sequence ID" value="AUM74564.1"/>
    <property type="molecule type" value="Genomic_DNA"/>
</dbReference>
<dbReference type="AlphaFoldDB" id="A0A2K9MG44"/>
<reference evidence="3" key="1">
    <citation type="submission" date="2017-12" db="EMBL/GenBank/DDBJ databases">
        <title>Genomic analysis of Paracoccus sp. CBA4604.</title>
        <authorList>
            <person name="Roh S.W."/>
            <person name="Kim J.Y."/>
            <person name="Kim J.S."/>
        </authorList>
    </citation>
    <scope>NUCLEOTIDE SEQUENCE [LARGE SCALE GENOMIC DNA]</scope>
    <source>
        <strain evidence="3">CBA4604</strain>
    </source>
</reference>
<dbReference type="InterPro" id="IPR009683">
    <property type="entry name" value="Extensin-like_C"/>
</dbReference>
<feature type="domain" description="Extensin-like C-terminal" evidence="1">
    <location>
        <begin position="12"/>
        <end position="191"/>
    </location>
</feature>
<protein>
    <recommendedName>
        <fullName evidence="1">Extensin-like C-terminal domain-containing protein</fullName>
    </recommendedName>
</protein>
<evidence type="ECO:0000313" key="2">
    <source>
        <dbReference type="EMBL" id="AUM74564.1"/>
    </source>
</evidence>
<dbReference type="RefSeq" id="WP_101499910.1">
    <property type="nucleotide sequence ID" value="NZ_CP025583.1"/>
</dbReference>